<evidence type="ECO:0000313" key="1">
    <source>
        <dbReference type="EMBL" id="CDJ79672.1"/>
    </source>
</evidence>
<dbReference type="EMBL" id="HG739084">
    <property type="protein sequence ID" value="CDJ79672.1"/>
    <property type="molecule type" value="Genomic_DNA"/>
</dbReference>
<reference evidence="1" key="1">
    <citation type="submission" date="2013-10" db="EMBL/GenBank/DDBJ databases">
        <authorList>
            <person name="Falgenhauer L."/>
        </authorList>
    </citation>
    <scope>NUCLEOTIDE SEQUENCE</scope>
    <source>
        <strain evidence="1">V289</strain>
        <plasmid evidence="1">pECOV289</plasmid>
    </source>
</reference>
<geneLocation type="plasmid" evidence="1">
    <name>pECOV289</name>
</geneLocation>
<sequence length="130" mass="14781">MRNITHRIKNGNFHLQISVYNYTLYKKGNFMAKLPKKINQEIKALDLRQFVSSAAQKPASASTVTRINLTMTDTDLDIAQEFQNEYGASRAEVIRTALAALRLISAEERRILFDDIRKNSPKAGRPTVNK</sequence>
<dbReference type="AlphaFoldDB" id="A0A916P200"/>
<accession>A0A916P200</accession>
<proteinExistence type="predicted"/>
<name>A0A916P200_ECOLX</name>
<reference evidence="1" key="2">
    <citation type="submission" date="2021-06" db="EMBL/GenBank/DDBJ databases">
        <title>Complete Genome Sequence of an IncX and IncFII plasmid isolated from dog clinical sample.</title>
        <authorList>
            <person name="Falgenhauer L.F."/>
            <person name="Schmiedel J.S."/>
            <person name="Fritzenwanker M.F."/>
            <person name="Yao Y.Y."/>
            <person name="Imirzalioglu C.I."/>
            <person name="Chakraborty T.C."/>
        </authorList>
    </citation>
    <scope>NUCLEOTIDE SEQUENCE</scope>
    <source>
        <strain evidence="1">V289</strain>
        <plasmid evidence="1">pECOV289</plasmid>
    </source>
</reference>
<gene>
    <name evidence="1" type="ORF">V289_0007</name>
</gene>
<keyword evidence="1" id="KW-0614">Plasmid</keyword>
<organism evidence="1">
    <name type="scientific">Escherichia coli</name>
    <dbReference type="NCBI Taxonomy" id="562"/>
    <lineage>
        <taxon>Bacteria</taxon>
        <taxon>Pseudomonadati</taxon>
        <taxon>Pseudomonadota</taxon>
        <taxon>Gammaproteobacteria</taxon>
        <taxon>Enterobacterales</taxon>
        <taxon>Enterobacteriaceae</taxon>
        <taxon>Escherichia</taxon>
    </lineage>
</organism>
<protein>
    <submittedName>
        <fullName evidence="1">Uncharacterized protein</fullName>
    </submittedName>
</protein>